<evidence type="ECO:0000313" key="13">
    <source>
        <dbReference type="Proteomes" id="UP000292408"/>
    </source>
</evidence>
<accession>A0A4V2FMJ9</accession>
<feature type="transmembrane region" description="Helical" evidence="10">
    <location>
        <begin position="112"/>
        <end position="139"/>
    </location>
</feature>
<sequence length="272" mass="31170">MAYLKELLASRELLANLTMREVSGKYRRTVLGQLWSLINPIVLMLVYTVVFSFIFRARPAEGDPSGLNLYPLWLMCGLLPWLYFTRVVNGGLTSIVSNANLIKKVYFPRMHLPLSVALSTGVTWAMELGVLALALTIFGGMPLPFLPLLILWMVLLALFASGLAMMLAILNVHFRDTQHFVALILQMWMYLTPIIYPISLVREGAEQYGMWIIDVYRLNPMERFVEVFRNILYDNRLPAWDDALWCVGWAGVIFGLGYMIFQRNEKRLAELL</sequence>
<dbReference type="GO" id="GO:0140359">
    <property type="term" value="F:ABC-type transporter activity"/>
    <property type="evidence" value="ECO:0007669"/>
    <property type="project" value="InterPro"/>
</dbReference>
<evidence type="ECO:0000256" key="8">
    <source>
        <dbReference type="ARBA" id="ARBA00023136"/>
    </source>
</evidence>
<dbReference type="GO" id="GO:0046677">
    <property type="term" value="P:response to antibiotic"/>
    <property type="evidence" value="ECO:0007669"/>
    <property type="project" value="UniProtKB-KW"/>
</dbReference>
<dbReference type="PANTHER" id="PTHR30413:SF8">
    <property type="entry name" value="TRANSPORT PERMEASE PROTEIN"/>
    <property type="match status" value="1"/>
</dbReference>
<feature type="transmembrane region" description="Helical" evidence="10">
    <location>
        <begin position="34"/>
        <end position="55"/>
    </location>
</feature>
<evidence type="ECO:0000256" key="4">
    <source>
        <dbReference type="ARBA" id="ARBA00022475"/>
    </source>
</evidence>
<dbReference type="OrthoDB" id="9789409at2"/>
<keyword evidence="6 10" id="KW-0812">Transmembrane</keyword>
<feature type="domain" description="ABC transmembrane type-2" evidence="11">
    <location>
        <begin position="31"/>
        <end position="264"/>
    </location>
</feature>
<feature type="transmembrane region" description="Helical" evidence="10">
    <location>
        <begin position="242"/>
        <end position="261"/>
    </location>
</feature>
<dbReference type="EMBL" id="SGXT01000018">
    <property type="protein sequence ID" value="RZT58039.1"/>
    <property type="molecule type" value="Genomic_DNA"/>
</dbReference>
<evidence type="ECO:0000256" key="3">
    <source>
        <dbReference type="ARBA" id="ARBA00022448"/>
    </source>
</evidence>
<evidence type="ECO:0000256" key="7">
    <source>
        <dbReference type="ARBA" id="ARBA00022989"/>
    </source>
</evidence>
<evidence type="ECO:0000256" key="6">
    <source>
        <dbReference type="ARBA" id="ARBA00022692"/>
    </source>
</evidence>
<keyword evidence="7 10" id="KW-1133">Transmembrane helix</keyword>
<dbReference type="PANTHER" id="PTHR30413">
    <property type="entry name" value="INNER MEMBRANE TRANSPORT PERMEASE"/>
    <property type="match status" value="1"/>
</dbReference>
<evidence type="ECO:0000256" key="2">
    <source>
        <dbReference type="ARBA" id="ARBA00007783"/>
    </source>
</evidence>
<dbReference type="InterPro" id="IPR047817">
    <property type="entry name" value="ABC2_TM_bact-type"/>
</dbReference>
<dbReference type="GO" id="GO:0043190">
    <property type="term" value="C:ATP-binding cassette (ABC) transporter complex"/>
    <property type="evidence" value="ECO:0007669"/>
    <property type="project" value="InterPro"/>
</dbReference>
<feature type="transmembrane region" description="Helical" evidence="10">
    <location>
        <begin position="67"/>
        <end position="84"/>
    </location>
</feature>
<feature type="transmembrane region" description="Helical" evidence="10">
    <location>
        <begin position="180"/>
        <end position="201"/>
    </location>
</feature>
<protein>
    <recommendedName>
        <fullName evidence="10">Transport permease protein</fullName>
    </recommendedName>
</protein>
<dbReference type="AlphaFoldDB" id="A0A4V2FMJ9"/>
<dbReference type="RefSeq" id="WP_130283999.1">
    <property type="nucleotide sequence ID" value="NZ_SGXT01000018.1"/>
</dbReference>
<dbReference type="PROSITE" id="PS51012">
    <property type="entry name" value="ABC_TM2"/>
    <property type="match status" value="1"/>
</dbReference>
<dbReference type="PRINTS" id="PR00164">
    <property type="entry name" value="ABC2TRNSPORT"/>
</dbReference>
<dbReference type="InterPro" id="IPR000412">
    <property type="entry name" value="ABC_2_transport"/>
</dbReference>
<keyword evidence="4 10" id="KW-1003">Cell membrane</keyword>
<dbReference type="GO" id="GO:0015920">
    <property type="term" value="P:lipopolysaccharide transport"/>
    <property type="evidence" value="ECO:0007669"/>
    <property type="project" value="TreeGrafter"/>
</dbReference>
<proteinExistence type="inferred from homology"/>
<comment type="subcellular location">
    <subcellularLocation>
        <location evidence="1">Cell inner membrane</location>
        <topology evidence="1">Multi-pass membrane protein</topology>
    </subcellularLocation>
    <subcellularLocation>
        <location evidence="10">Cell membrane</location>
        <topology evidence="10">Multi-pass membrane protein</topology>
    </subcellularLocation>
</comment>
<dbReference type="Pfam" id="PF01061">
    <property type="entry name" value="ABC2_membrane"/>
    <property type="match status" value="1"/>
</dbReference>
<evidence type="ECO:0000256" key="9">
    <source>
        <dbReference type="ARBA" id="ARBA00023251"/>
    </source>
</evidence>
<evidence type="ECO:0000259" key="11">
    <source>
        <dbReference type="PROSITE" id="PS51012"/>
    </source>
</evidence>
<reference evidence="12 13" key="1">
    <citation type="journal article" date="2015" name="Stand. Genomic Sci.">
        <title>Genomic Encyclopedia of Bacterial and Archaeal Type Strains, Phase III: the genomes of soil and plant-associated and newly described type strains.</title>
        <authorList>
            <person name="Whitman W.B."/>
            <person name="Woyke T."/>
            <person name="Klenk H.P."/>
            <person name="Zhou Y."/>
            <person name="Lilburn T.G."/>
            <person name="Beck B.J."/>
            <person name="De Vos P."/>
            <person name="Vandamme P."/>
            <person name="Eisen J.A."/>
            <person name="Garrity G."/>
            <person name="Hugenholtz P."/>
            <person name="Kyrpides N.C."/>
        </authorList>
    </citation>
    <scope>NUCLEOTIDE SEQUENCE [LARGE SCALE GENOMIC DNA]</scope>
    <source>
        <strain evidence="12 13">AC4r</strain>
    </source>
</reference>
<keyword evidence="8 10" id="KW-0472">Membrane</keyword>
<keyword evidence="13" id="KW-1185">Reference proteome</keyword>
<dbReference type="InterPro" id="IPR013525">
    <property type="entry name" value="ABC2_TM"/>
</dbReference>
<evidence type="ECO:0000313" key="12">
    <source>
        <dbReference type="EMBL" id="RZT58039.1"/>
    </source>
</evidence>
<organism evidence="12 13">
    <name type="scientific">Microcella alkaliphila</name>
    <dbReference type="NCBI Taxonomy" id="279828"/>
    <lineage>
        <taxon>Bacteria</taxon>
        <taxon>Bacillati</taxon>
        <taxon>Actinomycetota</taxon>
        <taxon>Actinomycetes</taxon>
        <taxon>Micrococcales</taxon>
        <taxon>Microbacteriaceae</taxon>
        <taxon>Microcella</taxon>
    </lineage>
</organism>
<keyword evidence="3 10" id="KW-0813">Transport</keyword>
<keyword evidence="9" id="KW-0046">Antibiotic resistance</keyword>
<name>A0A4V2FMJ9_9MICO</name>
<dbReference type="Proteomes" id="UP000292408">
    <property type="component" value="Unassembled WGS sequence"/>
</dbReference>
<comment type="similarity">
    <text evidence="2 10">Belongs to the ABC-2 integral membrane protein family.</text>
</comment>
<evidence type="ECO:0000256" key="1">
    <source>
        <dbReference type="ARBA" id="ARBA00004429"/>
    </source>
</evidence>
<comment type="caution">
    <text evidence="12">The sequence shown here is derived from an EMBL/GenBank/DDBJ whole genome shotgun (WGS) entry which is preliminary data.</text>
</comment>
<gene>
    <name evidence="12" type="ORF">EV140_2276</name>
</gene>
<evidence type="ECO:0000256" key="5">
    <source>
        <dbReference type="ARBA" id="ARBA00022519"/>
    </source>
</evidence>
<evidence type="ECO:0000256" key="10">
    <source>
        <dbReference type="RuleBase" id="RU361157"/>
    </source>
</evidence>
<feature type="transmembrane region" description="Helical" evidence="10">
    <location>
        <begin position="145"/>
        <end position="168"/>
    </location>
</feature>
<keyword evidence="5" id="KW-0997">Cell inner membrane</keyword>